<accession>A0A6P0HNF7</accession>
<dbReference type="InterPro" id="IPR036388">
    <property type="entry name" value="WH-like_DNA-bd_sf"/>
</dbReference>
<dbReference type="InterPro" id="IPR011711">
    <property type="entry name" value="GntR_C"/>
</dbReference>
<gene>
    <name evidence="6" type="ORF">G3T38_12835</name>
</gene>
<dbReference type="Proteomes" id="UP000468687">
    <property type="component" value="Unassembled WGS sequence"/>
</dbReference>
<evidence type="ECO:0000256" key="4">
    <source>
        <dbReference type="SAM" id="MobiDB-lite"/>
    </source>
</evidence>
<dbReference type="Gene3D" id="1.10.10.10">
    <property type="entry name" value="Winged helix-like DNA-binding domain superfamily/Winged helix DNA-binding domain"/>
    <property type="match status" value="1"/>
</dbReference>
<dbReference type="PANTHER" id="PTHR43537">
    <property type="entry name" value="TRANSCRIPTIONAL REGULATOR, GNTR FAMILY"/>
    <property type="match status" value="1"/>
</dbReference>
<evidence type="ECO:0000256" key="2">
    <source>
        <dbReference type="ARBA" id="ARBA00023125"/>
    </source>
</evidence>
<protein>
    <submittedName>
        <fullName evidence="6">FadR family transcriptional regulator</fullName>
    </submittedName>
</protein>
<organism evidence="6 7">
    <name type="scientific">Nocardioides zeae</name>
    <dbReference type="NCBI Taxonomy" id="1457234"/>
    <lineage>
        <taxon>Bacteria</taxon>
        <taxon>Bacillati</taxon>
        <taxon>Actinomycetota</taxon>
        <taxon>Actinomycetes</taxon>
        <taxon>Propionibacteriales</taxon>
        <taxon>Nocardioidaceae</taxon>
        <taxon>Nocardioides</taxon>
    </lineage>
</organism>
<evidence type="ECO:0000313" key="6">
    <source>
        <dbReference type="EMBL" id="NEN79165.1"/>
    </source>
</evidence>
<dbReference type="CDD" id="cd07377">
    <property type="entry name" value="WHTH_GntR"/>
    <property type="match status" value="1"/>
</dbReference>
<dbReference type="PRINTS" id="PR00035">
    <property type="entry name" value="HTHGNTR"/>
</dbReference>
<evidence type="ECO:0000313" key="7">
    <source>
        <dbReference type="Proteomes" id="UP000468687"/>
    </source>
</evidence>
<keyword evidence="7" id="KW-1185">Reference proteome</keyword>
<evidence type="ECO:0000256" key="3">
    <source>
        <dbReference type="ARBA" id="ARBA00023163"/>
    </source>
</evidence>
<feature type="region of interest" description="Disordered" evidence="4">
    <location>
        <begin position="19"/>
        <end position="40"/>
    </location>
</feature>
<name>A0A6P0HNF7_9ACTN</name>
<dbReference type="InterPro" id="IPR008920">
    <property type="entry name" value="TF_FadR/GntR_C"/>
</dbReference>
<dbReference type="PROSITE" id="PS50949">
    <property type="entry name" value="HTH_GNTR"/>
    <property type="match status" value="1"/>
</dbReference>
<keyword evidence="1" id="KW-0805">Transcription regulation</keyword>
<dbReference type="SMART" id="SM00895">
    <property type="entry name" value="FCD"/>
    <property type="match status" value="1"/>
</dbReference>
<dbReference type="SUPFAM" id="SSF48008">
    <property type="entry name" value="GntR ligand-binding domain-like"/>
    <property type="match status" value="1"/>
</dbReference>
<keyword evidence="3" id="KW-0804">Transcription</keyword>
<sequence length="269" mass="29635">MSEDVVQVRTGLPIVYRPGDPLAGDGVDSPGGRPPKASEATAERIVHGIVSNGYAVGDRMPAESEMLERTGVSRETLREALRILEAQGILTIRRGPGGGPFVNALNASYLARTSALYFHLAGATYEELFETWAFMEPLISAKVASLPDRRWKLDRLSPFMAYDPHAHTRGQVIHELNDFHAVLATMSGNRVLTLLTQAVDHIVVHQVLTRADPTDKSKAMAHSHDDIARAIVDGYATKARKLMEEHIRDVVAWVTDINPGMLGELIEWR</sequence>
<dbReference type="GO" id="GO:0003677">
    <property type="term" value="F:DNA binding"/>
    <property type="evidence" value="ECO:0007669"/>
    <property type="project" value="UniProtKB-KW"/>
</dbReference>
<dbReference type="SMART" id="SM00345">
    <property type="entry name" value="HTH_GNTR"/>
    <property type="match status" value="1"/>
</dbReference>
<dbReference type="RefSeq" id="WP_163772704.1">
    <property type="nucleotide sequence ID" value="NZ_JAAGXA010000008.1"/>
</dbReference>
<dbReference type="PANTHER" id="PTHR43537:SF5">
    <property type="entry name" value="UXU OPERON TRANSCRIPTIONAL REGULATOR"/>
    <property type="match status" value="1"/>
</dbReference>
<keyword evidence="2" id="KW-0238">DNA-binding</keyword>
<proteinExistence type="predicted"/>
<comment type="caution">
    <text evidence="6">The sequence shown here is derived from an EMBL/GenBank/DDBJ whole genome shotgun (WGS) entry which is preliminary data.</text>
</comment>
<dbReference type="SUPFAM" id="SSF46785">
    <property type="entry name" value="Winged helix' DNA-binding domain"/>
    <property type="match status" value="1"/>
</dbReference>
<dbReference type="EMBL" id="JAAGXA010000008">
    <property type="protein sequence ID" value="NEN79165.1"/>
    <property type="molecule type" value="Genomic_DNA"/>
</dbReference>
<dbReference type="InterPro" id="IPR036390">
    <property type="entry name" value="WH_DNA-bd_sf"/>
</dbReference>
<evidence type="ECO:0000259" key="5">
    <source>
        <dbReference type="PROSITE" id="PS50949"/>
    </source>
</evidence>
<reference evidence="6 7" key="1">
    <citation type="journal article" date="2014" name="Int. J. Syst. Evol. Microbiol.">
        <title>Nocardioides zeae sp. nov., isolated from the stem of Zea mays.</title>
        <authorList>
            <person name="Glaeser S.P."/>
            <person name="McInroy J.A."/>
            <person name="Busse H.J."/>
            <person name="Kampfer P."/>
        </authorList>
    </citation>
    <scope>NUCLEOTIDE SEQUENCE [LARGE SCALE GENOMIC DNA]</scope>
    <source>
        <strain evidence="6 7">JCM 30728</strain>
    </source>
</reference>
<dbReference type="Gene3D" id="1.20.120.530">
    <property type="entry name" value="GntR ligand-binding domain-like"/>
    <property type="match status" value="1"/>
</dbReference>
<dbReference type="AlphaFoldDB" id="A0A6P0HNF7"/>
<dbReference type="GO" id="GO:0003700">
    <property type="term" value="F:DNA-binding transcription factor activity"/>
    <property type="evidence" value="ECO:0007669"/>
    <property type="project" value="InterPro"/>
</dbReference>
<feature type="domain" description="HTH gntR-type" evidence="5">
    <location>
        <begin position="35"/>
        <end position="105"/>
    </location>
</feature>
<dbReference type="Pfam" id="PF07729">
    <property type="entry name" value="FCD"/>
    <property type="match status" value="1"/>
</dbReference>
<dbReference type="InterPro" id="IPR000524">
    <property type="entry name" value="Tscrpt_reg_HTH_GntR"/>
</dbReference>
<dbReference type="Pfam" id="PF00392">
    <property type="entry name" value="GntR"/>
    <property type="match status" value="1"/>
</dbReference>
<evidence type="ECO:0000256" key="1">
    <source>
        <dbReference type="ARBA" id="ARBA00023015"/>
    </source>
</evidence>